<dbReference type="Proteomes" id="UP000806522">
    <property type="component" value="Unassembled WGS sequence"/>
</dbReference>
<dbReference type="Gene3D" id="3.30.470.20">
    <property type="entry name" value="ATP-grasp fold, B domain"/>
    <property type="match status" value="1"/>
</dbReference>
<evidence type="ECO:0000313" key="1">
    <source>
        <dbReference type="EMBL" id="MBE6270569.1"/>
    </source>
</evidence>
<gene>
    <name evidence="1" type="ORF">E7101_06410</name>
</gene>
<dbReference type="AlphaFoldDB" id="A0A9D5P0I4"/>
<accession>A0A9D5P0I4</accession>
<name>A0A9D5P0I4_XYLRU</name>
<organism evidence="1 2">
    <name type="scientific">Xylanibacter ruminicola</name>
    <name type="common">Prevotella ruminicola</name>
    <dbReference type="NCBI Taxonomy" id="839"/>
    <lineage>
        <taxon>Bacteria</taxon>
        <taxon>Pseudomonadati</taxon>
        <taxon>Bacteroidota</taxon>
        <taxon>Bacteroidia</taxon>
        <taxon>Bacteroidales</taxon>
        <taxon>Prevotellaceae</taxon>
        <taxon>Xylanibacter</taxon>
    </lineage>
</organism>
<protein>
    <recommendedName>
        <fullName evidence="3">Glutathione synthase/RimK-type ligase, ATP-grasp superfamily</fullName>
    </recommendedName>
</protein>
<comment type="caution">
    <text evidence="1">The sequence shown here is derived from an EMBL/GenBank/DDBJ whole genome shotgun (WGS) entry which is preliminary data.</text>
</comment>
<dbReference type="EMBL" id="SUYC01000006">
    <property type="protein sequence ID" value="MBE6270569.1"/>
    <property type="molecule type" value="Genomic_DNA"/>
</dbReference>
<evidence type="ECO:0000313" key="2">
    <source>
        <dbReference type="Proteomes" id="UP000806522"/>
    </source>
</evidence>
<reference evidence="1" key="1">
    <citation type="submission" date="2019-04" db="EMBL/GenBank/DDBJ databases">
        <title>Evolution of Biomass-Degrading Anaerobic Consortia Revealed by Metagenomics.</title>
        <authorList>
            <person name="Peng X."/>
        </authorList>
    </citation>
    <scope>NUCLEOTIDE SEQUENCE</scope>
    <source>
        <strain evidence="1">SIG140</strain>
    </source>
</reference>
<sequence>MKILLIQRAEVFSPNSVEKDRAILQTVGEKLCAAGHEVQMVSEEQPFEPVGYDRIFSMGRLPQTLQRLQGFKVINSSEGVANCARCQLIGIMQQIGTPVPPSEGSHGYWLKRGDAAAQDKSDVQYAVNRAELNEKIAAFQQRGITSYIVSAHVPGDLVKFYGVAGTGFFRYYYPTDDGDTKFDDEQHNGTARHYPFVVEAMQADAEQLAKAVGLQVYGGDCIVREDGSYCVIDFNDWPSFSRCRDEAATVISSLAGKN</sequence>
<dbReference type="SUPFAM" id="SSF56059">
    <property type="entry name" value="Glutathione synthetase ATP-binding domain-like"/>
    <property type="match status" value="1"/>
</dbReference>
<proteinExistence type="predicted"/>
<evidence type="ECO:0008006" key="3">
    <source>
        <dbReference type="Google" id="ProtNLM"/>
    </source>
</evidence>